<evidence type="ECO:0000256" key="9">
    <source>
        <dbReference type="ARBA" id="ARBA00022842"/>
    </source>
</evidence>
<keyword evidence="4 11" id="KW-0808">Transferase</keyword>
<evidence type="ECO:0000256" key="1">
    <source>
        <dbReference type="ARBA" id="ARBA00001771"/>
    </source>
</evidence>
<comment type="similarity">
    <text evidence="11">Belongs to the Thz kinase family.</text>
</comment>
<evidence type="ECO:0000256" key="6">
    <source>
        <dbReference type="ARBA" id="ARBA00022741"/>
    </source>
</evidence>
<dbReference type="GO" id="GO:0005524">
    <property type="term" value="F:ATP binding"/>
    <property type="evidence" value="ECO:0007669"/>
    <property type="project" value="UniProtKB-UniRule"/>
</dbReference>
<feature type="binding site" evidence="11">
    <location>
        <position position="44"/>
    </location>
    <ligand>
        <name>substrate</name>
    </ligand>
</feature>
<evidence type="ECO:0000256" key="3">
    <source>
        <dbReference type="ARBA" id="ARBA00004868"/>
    </source>
</evidence>
<comment type="pathway">
    <text evidence="3 11">Cofactor biosynthesis; thiamine diphosphate biosynthesis; 4-methyl-5-(2-phosphoethyl)-thiazole from 5-(2-hydroxyethyl)-4-methylthiazole: step 1/1.</text>
</comment>
<proteinExistence type="inferred from homology"/>
<dbReference type="GO" id="GO:0009228">
    <property type="term" value="P:thiamine biosynthetic process"/>
    <property type="evidence" value="ECO:0007669"/>
    <property type="project" value="UniProtKB-KW"/>
</dbReference>
<dbReference type="PIRSF" id="PIRSF000513">
    <property type="entry name" value="Thz_kinase"/>
    <property type="match status" value="1"/>
</dbReference>
<dbReference type="GO" id="GO:0009229">
    <property type="term" value="P:thiamine diphosphate biosynthetic process"/>
    <property type="evidence" value="ECO:0007669"/>
    <property type="project" value="UniProtKB-UniRule"/>
</dbReference>
<dbReference type="OrthoDB" id="8909021at2"/>
<dbReference type="STRING" id="28083.Lbir_1349"/>
<feature type="binding site" evidence="11">
    <location>
        <position position="193"/>
    </location>
    <ligand>
        <name>substrate</name>
    </ligand>
</feature>
<evidence type="ECO:0000313" key="12">
    <source>
        <dbReference type="EMBL" id="KTC72574.1"/>
    </source>
</evidence>
<dbReference type="RefSeq" id="WP_058523415.1">
    <property type="nucleotide sequence ID" value="NZ_CAAAHV010000042.1"/>
</dbReference>
<keyword evidence="9 11" id="KW-0460">Magnesium</keyword>
<evidence type="ECO:0000313" key="15">
    <source>
        <dbReference type="Proteomes" id="UP000255066"/>
    </source>
</evidence>
<comment type="function">
    <text evidence="11">Catalyzes the phosphorylation of the hydroxyl group of 4-methyl-5-beta-hydroxyethylthiazole (THZ).</text>
</comment>
<feature type="binding site" evidence="11">
    <location>
        <position position="166"/>
    </location>
    <ligand>
        <name>ATP</name>
        <dbReference type="ChEBI" id="CHEBI:30616"/>
    </ligand>
</feature>
<dbReference type="AlphaFoldDB" id="A0A378ID35"/>
<dbReference type="Pfam" id="PF02110">
    <property type="entry name" value="HK"/>
    <property type="match status" value="1"/>
</dbReference>
<keyword evidence="8 11" id="KW-0067">ATP-binding</keyword>
<keyword evidence="10 11" id="KW-0784">Thiamine biosynthesis</keyword>
<name>A0A378ID35_9GAMM</name>
<keyword evidence="5 11" id="KW-0479">Metal-binding</keyword>
<evidence type="ECO:0000256" key="10">
    <source>
        <dbReference type="ARBA" id="ARBA00022977"/>
    </source>
</evidence>
<reference evidence="13 15" key="2">
    <citation type="submission" date="2018-06" db="EMBL/GenBank/DDBJ databases">
        <authorList>
            <consortium name="Pathogen Informatics"/>
            <person name="Doyle S."/>
        </authorList>
    </citation>
    <scope>NUCLEOTIDE SEQUENCE [LARGE SCALE GENOMIC DNA]</scope>
    <source>
        <strain evidence="13 15">NCTC12437</strain>
    </source>
</reference>
<dbReference type="HAMAP" id="MF_00228">
    <property type="entry name" value="Thz_kinase"/>
    <property type="match status" value="1"/>
</dbReference>
<feature type="binding site" evidence="11">
    <location>
        <position position="120"/>
    </location>
    <ligand>
        <name>ATP</name>
        <dbReference type="ChEBI" id="CHEBI:30616"/>
    </ligand>
</feature>
<dbReference type="SUPFAM" id="SSF53613">
    <property type="entry name" value="Ribokinase-like"/>
    <property type="match status" value="1"/>
</dbReference>
<organism evidence="13 15">
    <name type="scientific">Legionella birminghamensis</name>
    <dbReference type="NCBI Taxonomy" id="28083"/>
    <lineage>
        <taxon>Bacteria</taxon>
        <taxon>Pseudomonadati</taxon>
        <taxon>Pseudomonadota</taxon>
        <taxon>Gammaproteobacteria</taxon>
        <taxon>Legionellales</taxon>
        <taxon>Legionellaceae</taxon>
        <taxon>Legionella</taxon>
    </lineage>
</organism>
<protein>
    <recommendedName>
        <fullName evidence="11">Hydroxyethylthiazole kinase</fullName>
        <ecNumber evidence="11">2.7.1.50</ecNumber>
    </recommendedName>
    <alternativeName>
        <fullName evidence="11">4-methyl-5-beta-hydroxyethylthiazole kinase</fullName>
        <shortName evidence="11">TH kinase</shortName>
        <shortName evidence="11">Thz kinase</shortName>
    </alternativeName>
</protein>
<evidence type="ECO:0000256" key="5">
    <source>
        <dbReference type="ARBA" id="ARBA00022723"/>
    </source>
</evidence>
<keyword evidence="14" id="KW-1185">Reference proteome</keyword>
<evidence type="ECO:0000313" key="13">
    <source>
        <dbReference type="EMBL" id="STX32846.1"/>
    </source>
</evidence>
<dbReference type="GO" id="GO:0000287">
    <property type="term" value="F:magnesium ion binding"/>
    <property type="evidence" value="ECO:0007669"/>
    <property type="project" value="UniProtKB-UniRule"/>
</dbReference>
<dbReference type="InterPro" id="IPR029056">
    <property type="entry name" value="Ribokinase-like"/>
</dbReference>
<keyword evidence="6 11" id="KW-0547">Nucleotide-binding</keyword>
<evidence type="ECO:0000256" key="2">
    <source>
        <dbReference type="ARBA" id="ARBA00001946"/>
    </source>
</evidence>
<comment type="catalytic activity">
    <reaction evidence="1 11">
        <text>5-(2-hydroxyethyl)-4-methylthiazole + ATP = 4-methyl-5-(2-phosphooxyethyl)-thiazole + ADP + H(+)</text>
        <dbReference type="Rhea" id="RHEA:24212"/>
        <dbReference type="ChEBI" id="CHEBI:15378"/>
        <dbReference type="ChEBI" id="CHEBI:17957"/>
        <dbReference type="ChEBI" id="CHEBI:30616"/>
        <dbReference type="ChEBI" id="CHEBI:58296"/>
        <dbReference type="ChEBI" id="CHEBI:456216"/>
        <dbReference type="EC" id="2.7.1.50"/>
    </reaction>
</comment>
<dbReference type="NCBIfam" id="NF006830">
    <property type="entry name" value="PRK09355.1"/>
    <property type="match status" value="1"/>
</dbReference>
<evidence type="ECO:0000313" key="14">
    <source>
        <dbReference type="Proteomes" id="UP000054735"/>
    </source>
</evidence>
<comment type="cofactor">
    <cofactor evidence="2 11">
        <name>Mg(2+)</name>
        <dbReference type="ChEBI" id="CHEBI:18420"/>
    </cofactor>
</comment>
<keyword evidence="7 11" id="KW-0418">Kinase</keyword>
<dbReference type="EMBL" id="UGNW01000001">
    <property type="protein sequence ID" value="STX32846.1"/>
    <property type="molecule type" value="Genomic_DNA"/>
</dbReference>
<evidence type="ECO:0000256" key="4">
    <source>
        <dbReference type="ARBA" id="ARBA00022679"/>
    </source>
</evidence>
<evidence type="ECO:0000256" key="7">
    <source>
        <dbReference type="ARBA" id="ARBA00022777"/>
    </source>
</evidence>
<dbReference type="Gene3D" id="3.40.1190.20">
    <property type="match status" value="1"/>
</dbReference>
<dbReference type="Proteomes" id="UP000054735">
    <property type="component" value="Unassembled WGS sequence"/>
</dbReference>
<dbReference type="EC" id="2.7.1.50" evidence="11"/>
<dbReference type="PRINTS" id="PR01099">
    <property type="entry name" value="HYETHTZKNASE"/>
</dbReference>
<evidence type="ECO:0000256" key="11">
    <source>
        <dbReference type="HAMAP-Rule" id="MF_00228"/>
    </source>
</evidence>
<dbReference type="EMBL" id="LNXT01000015">
    <property type="protein sequence ID" value="KTC72574.1"/>
    <property type="molecule type" value="Genomic_DNA"/>
</dbReference>
<dbReference type="InterPro" id="IPR000417">
    <property type="entry name" value="Hyethyz_kinase"/>
</dbReference>
<reference evidence="12 14" key="1">
    <citation type="submission" date="2015-11" db="EMBL/GenBank/DDBJ databases">
        <title>Genomic analysis of 38 Legionella species identifies large and diverse effector repertoires.</title>
        <authorList>
            <person name="Burstein D."/>
            <person name="Amaro F."/>
            <person name="Zusman T."/>
            <person name="Lifshitz Z."/>
            <person name="Cohen O."/>
            <person name="Gilbert J.A."/>
            <person name="Pupko T."/>
            <person name="Shuman H.A."/>
            <person name="Segal G."/>
        </authorList>
    </citation>
    <scope>NUCLEOTIDE SEQUENCE [LARGE SCALE GENOMIC DNA]</scope>
    <source>
        <strain evidence="12 14">CDC#1407-AL-14</strain>
    </source>
</reference>
<dbReference type="GO" id="GO:0004417">
    <property type="term" value="F:hydroxyethylthiazole kinase activity"/>
    <property type="evidence" value="ECO:0007669"/>
    <property type="project" value="UniProtKB-UniRule"/>
</dbReference>
<sequence>MIQIINDILKQIKTAKPLVLNISNQVTMDLVANGLLSLGASPIMTQAIHEVEDLIKLASAVVINTGTLNEEFLSLADYACMQANRWQKPLVLDPVGIGASDYRSSHCDRLLRQFNFQLIRGNASEIAALAGLKISSRGVDTSLCTESAVEGGKKLVETHSSITVISGAMDAVINRNQIQHFERGSALMPQVTGSGCLLTAVIALFMAVWNDHFQAACAAVLFYSLCGELAEKNASGPGSFKMHFLDSLAGWERLVA</sequence>
<dbReference type="UniPathway" id="UPA00060">
    <property type="reaction ID" value="UER00139"/>
</dbReference>
<gene>
    <name evidence="11 13" type="primary">thiM</name>
    <name evidence="12" type="ORF">Lbir_1349</name>
    <name evidence="13" type="ORF">NCTC12437_02645</name>
</gene>
<accession>A0A378ID35</accession>
<evidence type="ECO:0000256" key="8">
    <source>
        <dbReference type="ARBA" id="ARBA00022840"/>
    </source>
</evidence>
<dbReference type="Proteomes" id="UP000255066">
    <property type="component" value="Unassembled WGS sequence"/>
</dbReference>
<dbReference type="CDD" id="cd01170">
    <property type="entry name" value="THZ_kinase"/>
    <property type="match status" value="1"/>
</dbReference>